<sequence>MMETTIREVLAAHGRLAADASSIGTAADLYQAGLTSHASVNVMLALEDEFDVEFRDEDLTKSTFSSIDSISTVLGSLVRV</sequence>
<dbReference type="AlphaFoldDB" id="A0A255G3T5"/>
<keyword evidence="3" id="KW-1185">Reference proteome</keyword>
<evidence type="ECO:0000313" key="3">
    <source>
        <dbReference type="Proteomes" id="UP000215896"/>
    </source>
</evidence>
<dbReference type="Gene3D" id="1.10.1200.10">
    <property type="entry name" value="ACP-like"/>
    <property type="match status" value="1"/>
</dbReference>
<reference evidence="2 3" key="1">
    <citation type="submission" date="2017-07" db="EMBL/GenBank/DDBJ databases">
        <title>Draft whole genome sequences of clinical Proprionibacteriaceae strains.</title>
        <authorList>
            <person name="Bernier A.-M."/>
            <person name="Bernard K."/>
            <person name="Domingo M.-C."/>
        </authorList>
    </citation>
    <scope>NUCLEOTIDE SEQUENCE [LARGE SCALE GENOMIC DNA]</scope>
    <source>
        <strain evidence="2 3">NML 030167</strain>
    </source>
</reference>
<evidence type="ECO:0000313" key="2">
    <source>
        <dbReference type="EMBL" id="OYO08863.1"/>
    </source>
</evidence>
<name>A0A255G3T5_9ACTN</name>
<proteinExistence type="predicted"/>
<feature type="domain" description="Carrier" evidence="1">
    <location>
        <begin position="1"/>
        <end position="78"/>
    </location>
</feature>
<accession>A0A255G3T5</accession>
<organism evidence="2 3">
    <name type="scientific">Enemella evansiae</name>
    <dbReference type="NCBI Taxonomy" id="2016499"/>
    <lineage>
        <taxon>Bacteria</taxon>
        <taxon>Bacillati</taxon>
        <taxon>Actinomycetota</taxon>
        <taxon>Actinomycetes</taxon>
        <taxon>Propionibacteriales</taxon>
        <taxon>Propionibacteriaceae</taxon>
        <taxon>Enemella</taxon>
    </lineage>
</organism>
<dbReference type="Pfam" id="PF00550">
    <property type="entry name" value="PP-binding"/>
    <property type="match status" value="1"/>
</dbReference>
<dbReference type="InterPro" id="IPR009081">
    <property type="entry name" value="PP-bd_ACP"/>
</dbReference>
<dbReference type="SUPFAM" id="SSF47336">
    <property type="entry name" value="ACP-like"/>
    <property type="match status" value="1"/>
</dbReference>
<dbReference type="EMBL" id="NMVO01000018">
    <property type="protein sequence ID" value="OYO08863.1"/>
    <property type="molecule type" value="Genomic_DNA"/>
</dbReference>
<protein>
    <submittedName>
        <fullName evidence="2">Acyl carrier protein</fullName>
    </submittedName>
</protein>
<dbReference type="NCBIfam" id="NF005480">
    <property type="entry name" value="PRK07081.1"/>
    <property type="match status" value="1"/>
</dbReference>
<comment type="caution">
    <text evidence="2">The sequence shown here is derived from an EMBL/GenBank/DDBJ whole genome shotgun (WGS) entry which is preliminary data.</text>
</comment>
<dbReference type="InterPro" id="IPR036736">
    <property type="entry name" value="ACP-like_sf"/>
</dbReference>
<gene>
    <name evidence="2" type="ORF">CGZ94_19430</name>
</gene>
<dbReference type="Proteomes" id="UP000215896">
    <property type="component" value="Unassembled WGS sequence"/>
</dbReference>
<dbReference type="OrthoDB" id="7284767at2"/>
<dbReference type="PROSITE" id="PS50075">
    <property type="entry name" value="CARRIER"/>
    <property type="match status" value="1"/>
</dbReference>
<evidence type="ECO:0000259" key="1">
    <source>
        <dbReference type="PROSITE" id="PS50075"/>
    </source>
</evidence>